<reference evidence="2 3" key="1">
    <citation type="submission" date="2020-05" db="EMBL/GenBank/DDBJ databases">
        <title>Ceratocystis lukuohia genome.</title>
        <authorList>
            <person name="Harrington T.C."/>
            <person name="Kim K."/>
            <person name="Mayers C.G."/>
        </authorList>
    </citation>
    <scope>NUCLEOTIDE SEQUENCE [LARGE SCALE GENOMIC DNA]</scope>
    <source>
        <strain evidence="2 3">C4212</strain>
    </source>
</reference>
<feature type="compositionally biased region" description="Basic and acidic residues" evidence="1">
    <location>
        <begin position="389"/>
        <end position="405"/>
    </location>
</feature>
<feature type="region of interest" description="Disordered" evidence="1">
    <location>
        <begin position="486"/>
        <end position="665"/>
    </location>
</feature>
<sequence>MAQPGTTFTTTDPALWIVTSLTAGSSHIVTATSRLETILRANRVPFKAVDISTDNKARMVWGRRAGKDANGRLRKLPGLVQQGVVLGDLVEIEEWNEYGELKEKVKIYFDDYTIPTKTEAEKMPALRAMTRPPGGAKPTSVPAATAKPAPTSAAAASVANAMATAASIAAKHAQMKEKELSKVTEIKKEDPPARSIADEAADKAKALRLQNLRKQVAESKKKDDEVAAAAAAAAAAEEEEEKEKDKETTGEAEPKTTIEKAELDTTEDASDNVETVAKADTSSIETKDKPSDETKLQDKDEKASTNLETPPVKVVLVTPPPEEGSVPQEVVKADESKADSESESGTADATKNIQADAESEVEGELHEDEDDSDSGSEISDSDYDSDASQQREVDDMLPEEYDRLRQALQEPAKWSSPLENDARSIAETMDLSDDDAPRSISESLARLSRSNSAMSLRERVRADKERETFEMEREWQKLVLVGKAKDLDRANSLSGGPDSPALSLAAGMRSPSGLSAKDGPVSPVSSKTPGTPTVLVDSKTRSRDKHSLAVESRKDRAMGKTSSRSQHKSRDEKRDKEKTKSSSSTGGASKSKSVSKPKTKSARDNKDKEKEKEKKPRSADKDREAAKKKKSSSSSKDKDKEKEKEKKIDKTKSSASVAEKTPKSP</sequence>
<feature type="compositionally biased region" description="Low complexity" evidence="1">
    <location>
        <begin position="581"/>
        <end position="592"/>
    </location>
</feature>
<feature type="compositionally biased region" description="Basic and acidic residues" evidence="1">
    <location>
        <begin position="456"/>
        <end position="468"/>
    </location>
</feature>
<proteinExistence type="predicted"/>
<evidence type="ECO:0000313" key="3">
    <source>
        <dbReference type="Proteomes" id="UP001610728"/>
    </source>
</evidence>
<feature type="compositionally biased region" description="Basic and acidic residues" evidence="1">
    <location>
        <begin position="635"/>
        <end position="652"/>
    </location>
</feature>
<feature type="compositionally biased region" description="Basic and acidic residues" evidence="1">
    <location>
        <begin position="538"/>
        <end position="558"/>
    </location>
</feature>
<feature type="compositionally biased region" description="Basic and acidic residues" evidence="1">
    <location>
        <begin position="331"/>
        <end position="340"/>
    </location>
</feature>
<dbReference type="GeneID" id="98120467"/>
<feature type="compositionally biased region" description="Low complexity" evidence="1">
    <location>
        <begin position="307"/>
        <end position="317"/>
    </location>
</feature>
<gene>
    <name evidence="2" type="ORF">HOO65_070362</name>
</gene>
<feature type="compositionally biased region" description="Acidic residues" evidence="1">
    <location>
        <begin position="357"/>
        <end position="385"/>
    </location>
</feature>
<comment type="caution">
    <text evidence="2">The sequence shown here is derived from an EMBL/GenBank/DDBJ whole genome shotgun (WGS) entry which is preliminary data.</text>
</comment>
<dbReference type="RefSeq" id="XP_070857080.1">
    <property type="nucleotide sequence ID" value="XM_071004940.1"/>
</dbReference>
<feature type="compositionally biased region" description="Basic and acidic residues" evidence="1">
    <location>
        <begin position="601"/>
        <end position="625"/>
    </location>
</feature>
<organism evidence="2 3">
    <name type="scientific">Ceratocystis lukuohia</name>
    <dbReference type="NCBI Taxonomy" id="2019550"/>
    <lineage>
        <taxon>Eukaryota</taxon>
        <taxon>Fungi</taxon>
        <taxon>Dikarya</taxon>
        <taxon>Ascomycota</taxon>
        <taxon>Pezizomycotina</taxon>
        <taxon>Sordariomycetes</taxon>
        <taxon>Hypocreomycetidae</taxon>
        <taxon>Microascales</taxon>
        <taxon>Ceratocystidaceae</taxon>
        <taxon>Ceratocystis</taxon>
    </lineage>
</organism>
<feature type="compositionally biased region" description="Basic and acidic residues" evidence="1">
    <location>
        <begin position="285"/>
        <end position="303"/>
    </location>
</feature>
<dbReference type="InterPro" id="IPR036249">
    <property type="entry name" value="Thioredoxin-like_sf"/>
</dbReference>
<feature type="compositionally biased region" description="Basic and acidic residues" evidence="1">
    <location>
        <begin position="243"/>
        <end position="263"/>
    </location>
</feature>
<dbReference type="SUPFAM" id="SSF52833">
    <property type="entry name" value="Thioredoxin-like"/>
    <property type="match status" value="1"/>
</dbReference>
<feature type="compositionally biased region" description="Basic and acidic residues" evidence="1">
    <location>
        <begin position="216"/>
        <end position="225"/>
    </location>
</feature>
<dbReference type="Gene3D" id="3.40.30.10">
    <property type="entry name" value="Glutaredoxin"/>
    <property type="match status" value="1"/>
</dbReference>
<accession>A0ABR4MCA3</accession>
<keyword evidence="3" id="KW-1185">Reference proteome</keyword>
<name>A0ABR4MCA3_9PEZI</name>
<evidence type="ECO:0000313" key="2">
    <source>
        <dbReference type="EMBL" id="KAL2885900.1"/>
    </source>
</evidence>
<protein>
    <submittedName>
        <fullName evidence="2">Uncharacterized protein</fullName>
    </submittedName>
</protein>
<feature type="region of interest" description="Disordered" evidence="1">
    <location>
        <begin position="216"/>
        <end position="468"/>
    </location>
</feature>
<dbReference type="EMBL" id="JABSNW010000007">
    <property type="protein sequence ID" value="KAL2885900.1"/>
    <property type="molecule type" value="Genomic_DNA"/>
</dbReference>
<feature type="compositionally biased region" description="Basic and acidic residues" evidence="1">
    <location>
        <begin position="568"/>
        <end position="580"/>
    </location>
</feature>
<dbReference type="Proteomes" id="UP001610728">
    <property type="component" value="Unassembled WGS sequence"/>
</dbReference>
<evidence type="ECO:0000256" key="1">
    <source>
        <dbReference type="SAM" id="MobiDB-lite"/>
    </source>
</evidence>